<dbReference type="InterPro" id="IPR027512">
    <property type="entry name" value="EIF3A"/>
</dbReference>
<keyword evidence="1" id="KW-0963">Cytoplasm</keyword>
<dbReference type="GO" id="GO:0043614">
    <property type="term" value="C:multi-eIF complex"/>
    <property type="evidence" value="ECO:0007669"/>
    <property type="project" value="TreeGrafter"/>
</dbReference>
<dbReference type="GO" id="GO:0071541">
    <property type="term" value="C:eukaryotic translation initiation factor 3 complex, eIF3m"/>
    <property type="evidence" value="ECO:0007669"/>
    <property type="project" value="TreeGrafter"/>
</dbReference>
<dbReference type="PANTHER" id="PTHR14005">
    <property type="entry name" value="EUKARYOTIC TRANSLATION INITIATION FACTOR 3, THETA SUBUNIT"/>
    <property type="match status" value="1"/>
</dbReference>
<gene>
    <name evidence="8" type="ORF">CCUR1050_LOCUS26058</name>
</gene>
<evidence type="ECO:0000259" key="7">
    <source>
        <dbReference type="PROSITE" id="PS50250"/>
    </source>
</evidence>
<evidence type="ECO:0000256" key="3">
    <source>
        <dbReference type="ARBA" id="ARBA00022884"/>
    </source>
</evidence>
<dbReference type="Pfam" id="PF01399">
    <property type="entry name" value="PCI"/>
    <property type="match status" value="1"/>
</dbReference>
<dbReference type="GO" id="GO:0003729">
    <property type="term" value="F:mRNA binding"/>
    <property type="evidence" value="ECO:0007669"/>
    <property type="project" value="TreeGrafter"/>
</dbReference>
<evidence type="ECO:0000256" key="2">
    <source>
        <dbReference type="ARBA" id="ARBA00022540"/>
    </source>
</evidence>
<dbReference type="InterPro" id="IPR054711">
    <property type="entry name" value="eIF3a_PCI_TPR-like"/>
</dbReference>
<dbReference type="GO" id="GO:0001732">
    <property type="term" value="P:formation of cytoplasmic translation initiation complex"/>
    <property type="evidence" value="ECO:0007669"/>
    <property type="project" value="TreeGrafter"/>
</dbReference>
<dbReference type="SMART" id="SM00088">
    <property type="entry name" value="PINT"/>
    <property type="match status" value="1"/>
</dbReference>
<keyword evidence="3" id="KW-0694">RNA-binding</keyword>
<dbReference type="PROSITE" id="PS50250">
    <property type="entry name" value="PCI"/>
    <property type="match status" value="1"/>
</dbReference>
<evidence type="ECO:0000256" key="6">
    <source>
        <dbReference type="SAM" id="MobiDB-lite"/>
    </source>
</evidence>
<evidence type="ECO:0000313" key="8">
    <source>
        <dbReference type="EMBL" id="CAD8649399.1"/>
    </source>
</evidence>
<dbReference type="Gene3D" id="4.10.860.10">
    <property type="entry name" value="UVR domain"/>
    <property type="match status" value="1"/>
</dbReference>
<feature type="compositionally biased region" description="Basic and acidic residues" evidence="6">
    <location>
        <begin position="1019"/>
        <end position="1035"/>
    </location>
</feature>
<protein>
    <recommendedName>
        <fullName evidence="7">PCI domain-containing protein</fullName>
    </recommendedName>
</protein>
<evidence type="ECO:0000256" key="4">
    <source>
        <dbReference type="ARBA" id="ARBA00022917"/>
    </source>
</evidence>
<dbReference type="PANTHER" id="PTHR14005:SF0">
    <property type="entry name" value="EUKARYOTIC TRANSLATION INITIATION FACTOR 3 SUBUNIT A"/>
    <property type="match status" value="1"/>
</dbReference>
<name>A0A7S0MTA0_9CRYP</name>
<keyword evidence="2" id="KW-0396">Initiation factor</keyword>
<reference evidence="8" key="1">
    <citation type="submission" date="2021-01" db="EMBL/GenBank/DDBJ databases">
        <authorList>
            <person name="Corre E."/>
            <person name="Pelletier E."/>
            <person name="Niang G."/>
            <person name="Scheremetjew M."/>
            <person name="Finn R."/>
            <person name="Kale V."/>
            <person name="Holt S."/>
            <person name="Cochrane G."/>
            <person name="Meng A."/>
            <person name="Brown T."/>
            <person name="Cohen L."/>
        </authorList>
    </citation>
    <scope>NUCLEOTIDE SEQUENCE</scope>
    <source>
        <strain evidence="8">CCAP979/52</strain>
    </source>
</reference>
<feature type="region of interest" description="Disordered" evidence="6">
    <location>
        <begin position="628"/>
        <end position="658"/>
    </location>
</feature>
<feature type="compositionally biased region" description="Basic and acidic residues" evidence="6">
    <location>
        <begin position="777"/>
        <end position="856"/>
    </location>
</feature>
<dbReference type="GO" id="GO:0071540">
    <property type="term" value="C:eukaryotic translation initiation factor 3 complex, eIF3e"/>
    <property type="evidence" value="ECO:0007669"/>
    <property type="project" value="TreeGrafter"/>
</dbReference>
<dbReference type="Pfam" id="PF22591">
    <property type="entry name" value="eIF3a_PCI_TPR-like"/>
    <property type="match status" value="1"/>
</dbReference>
<evidence type="ECO:0000256" key="5">
    <source>
        <dbReference type="SAM" id="Coils"/>
    </source>
</evidence>
<keyword evidence="4" id="KW-0648">Protein biosynthesis</keyword>
<organism evidence="8">
    <name type="scientific">Cryptomonas curvata</name>
    <dbReference type="NCBI Taxonomy" id="233186"/>
    <lineage>
        <taxon>Eukaryota</taxon>
        <taxon>Cryptophyceae</taxon>
        <taxon>Cryptomonadales</taxon>
        <taxon>Cryptomonadaceae</taxon>
        <taxon>Cryptomonas</taxon>
    </lineage>
</organism>
<feature type="region of interest" description="Disordered" evidence="6">
    <location>
        <begin position="776"/>
        <end position="1039"/>
    </location>
</feature>
<sequence length="1098" mass="123964">MSVTYLKPENALKRCDEFIGVGQRNAALEVLEAVIKSKRHRQWMPVLEDILKKFLSLCTEMRQNRKAKDGLIQYRQIAQNVPNGPESILKVVTSFIGDGEKAVREAEEKAGLGADSVANLQDLEAEETPETMIHSVLTGDLSDTGRADRDNYVQWLRFLWESYRTCLEVLKNNSKLEELYADTAKKTFNFCVNYKRKLEFRRLKDLLKTHLYNAQLSHAIALNSETSLRLRLEVRVEQLNAATKLELWQLAFESAEELHDVINHQSNKKSFKSKAMRDFYEKLGQVFWVSENYLFHACALLKIYHLIERQAVREARADGSKEKSEALLPSLASKLLLAAIAVPPLPTKSYEVDFDPEKDKQQRMATLVGHSSIPSRKTVLADLMARNVCGVAYPELGTLFSILENDFEPLSLAGKVKPILDFVESKEELVKYLVPLKKIILLKLVQQLSDVYSSMRISDFARLAEFMTLHDCEKFIVDAVGRGQIFVRLDHKNGTINFGDNGLESDVMRRQLTLFSKGLQGVLDMVQVKLHEQVSKQKAVAFKQLADSLDDERKMMLMRRQQIEDRKEEMEREIQMKAQFEENKRLKEEQERRDQEAKRTEEEKQRREDAKKREIENLKELESKKKLIEAIQSKPKSKKQVPSESDNKGKGIEDLDDDALMNIDKNELLKQKKDLEEKLKREAEERLQLQVQKLDHLERARREHERDHLVKLFEEQMKEDKVRWEIESKQAVESQKLKHEEDLIVKQQLIKMKEDGAEFEQIVRDRRQKEYTAALEAYKEQKRKEKDRIMREREEKERKEREEREEADRKEADKKRKDEEERRKREEERARLDAAAEKQRQKEAEIEEKQRKRDQEAAGPKGDGGLARPGGWGSGGGGGGGVGGGGSRGGFGDRFGDRGGPDRGGPGGDRPGPRDGGDRWGGGGPRRDEGGGGGFGDRGDGGRGGGGGDRWGDRDRGGGDRGGFGDRGGDRYGGDRGGDRGGFGDRGGDRFGGGGGGGGWRLGSASGRARVRVLGSESPRQDPRGECPSRHRCAEQQRPCATQPEALRLARAPPCGLQGESRAAWRRCGSTAARANSSTVRSALGVGCGTSGSRMAVG</sequence>
<dbReference type="EMBL" id="HBEZ01047347">
    <property type="protein sequence ID" value="CAD8649399.1"/>
    <property type="molecule type" value="Transcribed_RNA"/>
</dbReference>
<dbReference type="InterPro" id="IPR000717">
    <property type="entry name" value="PCI_dom"/>
</dbReference>
<feature type="domain" description="PCI" evidence="7">
    <location>
        <begin position="331"/>
        <end position="503"/>
    </location>
</feature>
<feature type="compositionally biased region" description="Gly residues" evidence="6">
    <location>
        <begin position="861"/>
        <end position="893"/>
    </location>
</feature>
<evidence type="ECO:0000256" key="1">
    <source>
        <dbReference type="ARBA" id="ARBA00022490"/>
    </source>
</evidence>
<feature type="compositionally biased region" description="Low complexity" evidence="6">
    <location>
        <begin position="629"/>
        <end position="644"/>
    </location>
</feature>
<accession>A0A7S0MTA0</accession>
<dbReference type="GO" id="GO:0003743">
    <property type="term" value="F:translation initiation factor activity"/>
    <property type="evidence" value="ECO:0007669"/>
    <property type="project" value="UniProtKB-KW"/>
</dbReference>
<dbReference type="GO" id="GO:0002188">
    <property type="term" value="P:translation reinitiation"/>
    <property type="evidence" value="ECO:0007669"/>
    <property type="project" value="TreeGrafter"/>
</dbReference>
<dbReference type="Gene3D" id="1.25.40.860">
    <property type="match status" value="2"/>
</dbReference>
<dbReference type="AlphaFoldDB" id="A0A7S0MTA0"/>
<feature type="compositionally biased region" description="Gly residues" evidence="6">
    <location>
        <begin position="990"/>
        <end position="1001"/>
    </location>
</feature>
<feature type="region of interest" description="Disordered" evidence="6">
    <location>
        <begin position="578"/>
        <end position="611"/>
    </location>
</feature>
<feature type="region of interest" description="Disordered" evidence="6">
    <location>
        <begin position="1079"/>
        <end position="1098"/>
    </location>
</feature>
<feature type="compositionally biased region" description="Gly residues" evidence="6">
    <location>
        <begin position="931"/>
        <end position="949"/>
    </location>
</feature>
<feature type="compositionally biased region" description="Basic and acidic residues" evidence="6">
    <location>
        <begin position="950"/>
        <end position="989"/>
    </location>
</feature>
<keyword evidence="5" id="KW-0175">Coiled coil</keyword>
<proteinExistence type="predicted"/>
<feature type="coiled-coil region" evidence="5">
    <location>
        <begin position="665"/>
        <end position="707"/>
    </location>
</feature>